<dbReference type="AlphaFoldDB" id="A0AA87RID7"/>
<keyword evidence="6" id="KW-1185">Reference proteome</keyword>
<proteinExistence type="inferred from homology"/>
<dbReference type="EMBL" id="BJUU01000005">
    <property type="protein sequence ID" value="GEK79923.1"/>
    <property type="molecule type" value="Genomic_DNA"/>
</dbReference>
<evidence type="ECO:0000313" key="6">
    <source>
        <dbReference type="Proteomes" id="UP000321749"/>
    </source>
</evidence>
<dbReference type="SUPFAM" id="SSF51445">
    <property type="entry name" value="(Trans)glycosidases"/>
    <property type="match status" value="1"/>
</dbReference>
<dbReference type="Pfam" id="PF00933">
    <property type="entry name" value="Glyco_hydro_3"/>
    <property type="match status" value="1"/>
</dbReference>
<dbReference type="GO" id="GO:0009254">
    <property type="term" value="P:peptidoglycan turnover"/>
    <property type="evidence" value="ECO:0007669"/>
    <property type="project" value="TreeGrafter"/>
</dbReference>
<organism evidence="5 6">
    <name type="scientific">Agrococcus baldri</name>
    <dbReference type="NCBI Taxonomy" id="153730"/>
    <lineage>
        <taxon>Bacteria</taxon>
        <taxon>Bacillati</taxon>
        <taxon>Actinomycetota</taxon>
        <taxon>Actinomycetes</taxon>
        <taxon>Micrococcales</taxon>
        <taxon>Microbacteriaceae</taxon>
        <taxon>Agrococcus</taxon>
    </lineage>
</organism>
<sequence>MSLLADARATLMPGFRGTELPAWMSALLADGLVSCCLYGENVVDPAQLRTLTDAVRAVRADAIVALDEEGGDVTRVHYATGSPFPGAAVLGRADDIGWTRSVGERVGQHVRAIGGTMTFGPVADVNVDPDNPVIGVRSAGADAALAARHVAAWIEGAQRTGVAASAKHFPGHGDTAVDSHVGLPVVHADLETLRGRELAPFRAAVDAGVASIMTSHIVVPALDSEPATHSRVILTELLRGELGFEGVIVSDALDMAGASGTIGIPEAAVRALAAGCDLLCLGTATGAEGIAAIERAVLAAVDDGRLDAERVRDAALRTRALAAGGPAPMPLTAIGDATDDDLARIRSTFLVRERAHRWLASPPAAPAVVRLERAANIAAGAVPWDPFAGSLVVEPGAVPRLPAGPVIVLGKDLERGPEAAVTIAALREWHEVLVVDMGWSRGELADIATFGASRACGLALRGMLAR</sequence>
<evidence type="ECO:0000259" key="4">
    <source>
        <dbReference type="Pfam" id="PF00933"/>
    </source>
</evidence>
<dbReference type="Proteomes" id="UP000321749">
    <property type="component" value="Unassembled WGS sequence"/>
</dbReference>
<evidence type="ECO:0000256" key="2">
    <source>
        <dbReference type="ARBA" id="ARBA00022801"/>
    </source>
</evidence>
<keyword evidence="2 5" id="KW-0378">Hydrolase</keyword>
<evidence type="ECO:0000256" key="1">
    <source>
        <dbReference type="ARBA" id="ARBA00005336"/>
    </source>
</evidence>
<dbReference type="RefSeq" id="WP_146793736.1">
    <property type="nucleotide sequence ID" value="NZ_BJUU01000005.1"/>
</dbReference>
<dbReference type="InterPro" id="IPR001764">
    <property type="entry name" value="Glyco_hydro_3_N"/>
</dbReference>
<gene>
    <name evidence="5" type="ORF">ABA31_12740</name>
</gene>
<dbReference type="Gene3D" id="3.20.20.300">
    <property type="entry name" value="Glycoside hydrolase, family 3, N-terminal domain"/>
    <property type="match status" value="1"/>
</dbReference>
<dbReference type="PANTHER" id="PTHR30480:SF16">
    <property type="entry name" value="GLYCOSIDE HYDROLASE FAMILY 3 DOMAIN PROTEIN"/>
    <property type="match status" value="1"/>
</dbReference>
<comment type="similarity">
    <text evidence="1">Belongs to the glycosyl hydrolase 3 family.</text>
</comment>
<reference evidence="5 6" key="1">
    <citation type="submission" date="2019-07" db="EMBL/GenBank/DDBJ databases">
        <title>Whole genome shotgun sequence of Agrococcus baldri NBRC 103055.</title>
        <authorList>
            <person name="Hosoyama A."/>
            <person name="Uohara A."/>
            <person name="Ohji S."/>
            <person name="Ichikawa N."/>
        </authorList>
    </citation>
    <scope>NUCLEOTIDE SEQUENCE [LARGE SCALE GENOMIC DNA]</scope>
    <source>
        <strain evidence="5 6">NBRC 103055</strain>
    </source>
</reference>
<feature type="domain" description="Glycoside hydrolase family 3 N-terminal" evidence="4">
    <location>
        <begin position="27"/>
        <end position="317"/>
    </location>
</feature>
<dbReference type="InterPro" id="IPR036962">
    <property type="entry name" value="Glyco_hydro_3_N_sf"/>
</dbReference>
<dbReference type="GO" id="GO:0004553">
    <property type="term" value="F:hydrolase activity, hydrolyzing O-glycosyl compounds"/>
    <property type="evidence" value="ECO:0007669"/>
    <property type="project" value="InterPro"/>
</dbReference>
<dbReference type="InterPro" id="IPR050226">
    <property type="entry name" value="NagZ_Beta-hexosaminidase"/>
</dbReference>
<dbReference type="GO" id="GO:0005975">
    <property type="term" value="P:carbohydrate metabolic process"/>
    <property type="evidence" value="ECO:0007669"/>
    <property type="project" value="InterPro"/>
</dbReference>
<comment type="caution">
    <text evidence="5">The sequence shown here is derived from an EMBL/GenBank/DDBJ whole genome shotgun (WGS) entry which is preliminary data.</text>
</comment>
<accession>A0AA87RID7</accession>
<keyword evidence="3" id="KW-0326">Glycosidase</keyword>
<name>A0AA87RID7_9MICO</name>
<dbReference type="InterPro" id="IPR017853">
    <property type="entry name" value="GH"/>
</dbReference>
<evidence type="ECO:0000256" key="3">
    <source>
        <dbReference type="ARBA" id="ARBA00023295"/>
    </source>
</evidence>
<dbReference type="PANTHER" id="PTHR30480">
    <property type="entry name" value="BETA-HEXOSAMINIDASE-RELATED"/>
    <property type="match status" value="1"/>
</dbReference>
<evidence type="ECO:0000313" key="5">
    <source>
        <dbReference type="EMBL" id="GEK79923.1"/>
    </source>
</evidence>
<protein>
    <submittedName>
        <fullName evidence="5">Sugar hydrolase</fullName>
    </submittedName>
</protein>
<dbReference type="InterPro" id="IPR019800">
    <property type="entry name" value="Glyco_hydro_3_AS"/>
</dbReference>
<dbReference type="PROSITE" id="PS00775">
    <property type="entry name" value="GLYCOSYL_HYDROL_F3"/>
    <property type="match status" value="1"/>
</dbReference>